<dbReference type="Proteomes" id="UP000239560">
    <property type="component" value="Unassembled WGS sequence"/>
</dbReference>
<dbReference type="AlphaFoldDB" id="A0A2T0A6K6"/>
<evidence type="ECO:0000313" key="8">
    <source>
        <dbReference type="EMBL" id="PRQ73546.1"/>
    </source>
</evidence>
<dbReference type="OrthoDB" id="6246201at2759"/>
<evidence type="ECO:0000256" key="6">
    <source>
        <dbReference type="ARBA" id="ARBA00023136"/>
    </source>
</evidence>
<reference evidence="8 9" key="1">
    <citation type="journal article" date="2018" name="Elife">
        <title>Functional genomics of lipid metabolism in the oleaginous yeast Rhodosporidium toruloides.</title>
        <authorList>
            <person name="Coradetti S.T."/>
            <person name="Pinel D."/>
            <person name="Geiselman G."/>
            <person name="Ito M."/>
            <person name="Mondo S."/>
            <person name="Reilly M.C."/>
            <person name="Cheng Y.F."/>
            <person name="Bauer S."/>
            <person name="Grigoriev I."/>
            <person name="Gladden J.M."/>
            <person name="Simmons B.A."/>
            <person name="Brem R."/>
            <person name="Arkin A.P."/>
            <person name="Skerker J.M."/>
        </authorList>
    </citation>
    <scope>NUCLEOTIDE SEQUENCE [LARGE SCALE GENOMIC DNA]</scope>
    <source>
        <strain evidence="8 9">NBRC 0880</strain>
    </source>
</reference>
<proteinExistence type="inferred from homology"/>
<dbReference type="PANTHER" id="PTHR31107">
    <property type="entry name" value="APOPTOGENIC PROTEIN 1, MITOCHONDRIAL"/>
    <property type="match status" value="1"/>
</dbReference>
<sequence length="353" mass="39647">MKWGGRRGKRGDDGDLRALVRGTLNAEGETRETVVLVHGCSYRWIGLRLLLITLSTPFLPPHACISACVALTRLQQLHRSNSPSPETGRQEPYEGTNSIRERDMQSTRTVLESTAKAAPRRRVRRALDPSAAILPPSRDLIGPPCPLSNLRPVYYAPLFPSLHSPSGWSTAMTAPSSSSSTIPSRPHPYSLAEFPSSAASSQSNPRQARLHAVARSLHAKDLEWRLTRYRFDSFNQDFWAQMNTLFLRARDEYIARMERERAGLAAVRAAKEGDVDAESFPPQVSAAVAGTGTEDVDLAPFYAEYLGKTKKAYAEYNKQLWRMQIEMLWPAVKASARRWKWKWEVWRAGGEKL</sequence>
<dbReference type="GO" id="GO:0097193">
    <property type="term" value="P:intrinsic apoptotic signaling pathway"/>
    <property type="evidence" value="ECO:0007669"/>
    <property type="project" value="InterPro"/>
</dbReference>
<dbReference type="InterPro" id="IPR018796">
    <property type="entry name" value="COA8"/>
</dbReference>
<accession>A0A2T0A6K6</accession>
<dbReference type="GO" id="GO:0005743">
    <property type="term" value="C:mitochondrial inner membrane"/>
    <property type="evidence" value="ECO:0007669"/>
    <property type="project" value="UniProtKB-SubCell"/>
</dbReference>
<gene>
    <name evidence="8" type="ORF">AAT19DRAFT_15113</name>
</gene>
<feature type="region of interest" description="Disordered" evidence="7">
    <location>
        <begin position="79"/>
        <end position="122"/>
    </location>
</feature>
<keyword evidence="5" id="KW-0496">Mitochondrion</keyword>
<comment type="similarity">
    <text evidence="2">Belongs to the COA8 family.</text>
</comment>
<feature type="compositionally biased region" description="Polar residues" evidence="7">
    <location>
        <begin position="197"/>
        <end position="206"/>
    </location>
</feature>
<dbReference type="PANTHER" id="PTHR31107:SF2">
    <property type="entry name" value="CYTOCHROME C OXIDASE ASSEMBLY FACTOR 8"/>
    <property type="match status" value="1"/>
</dbReference>
<keyword evidence="3" id="KW-0999">Mitochondrion inner membrane</keyword>
<evidence type="ECO:0000313" key="9">
    <source>
        <dbReference type="Proteomes" id="UP000239560"/>
    </source>
</evidence>
<evidence type="ECO:0000256" key="7">
    <source>
        <dbReference type="SAM" id="MobiDB-lite"/>
    </source>
</evidence>
<evidence type="ECO:0000256" key="2">
    <source>
        <dbReference type="ARBA" id="ARBA00005453"/>
    </source>
</evidence>
<comment type="subcellular location">
    <subcellularLocation>
        <location evidence="1">Mitochondrion inner membrane</location>
        <topology evidence="1">Peripheral membrane protein</topology>
        <orientation evidence="1">Matrix side</orientation>
    </subcellularLocation>
</comment>
<keyword evidence="4" id="KW-0809">Transit peptide</keyword>
<evidence type="ECO:0000256" key="5">
    <source>
        <dbReference type="ARBA" id="ARBA00023128"/>
    </source>
</evidence>
<evidence type="ECO:0000256" key="1">
    <source>
        <dbReference type="ARBA" id="ARBA00004443"/>
    </source>
</evidence>
<keyword evidence="6" id="KW-0472">Membrane</keyword>
<evidence type="ECO:0000256" key="3">
    <source>
        <dbReference type="ARBA" id="ARBA00022792"/>
    </source>
</evidence>
<protein>
    <submittedName>
        <fullName evidence="8">Uncharacterized protein</fullName>
    </submittedName>
</protein>
<feature type="compositionally biased region" description="Low complexity" evidence="7">
    <location>
        <begin position="169"/>
        <end position="184"/>
    </location>
</feature>
<dbReference type="Pfam" id="PF10231">
    <property type="entry name" value="COA8"/>
    <property type="match status" value="1"/>
</dbReference>
<name>A0A2T0A6K6_RHOTO</name>
<comment type="caution">
    <text evidence="8">The sequence shown here is derived from an EMBL/GenBank/DDBJ whole genome shotgun (WGS) entry which is preliminary data.</text>
</comment>
<organism evidence="8 9">
    <name type="scientific">Rhodotorula toruloides</name>
    <name type="common">Yeast</name>
    <name type="synonym">Rhodosporidium toruloides</name>
    <dbReference type="NCBI Taxonomy" id="5286"/>
    <lineage>
        <taxon>Eukaryota</taxon>
        <taxon>Fungi</taxon>
        <taxon>Dikarya</taxon>
        <taxon>Basidiomycota</taxon>
        <taxon>Pucciniomycotina</taxon>
        <taxon>Microbotryomycetes</taxon>
        <taxon>Sporidiobolales</taxon>
        <taxon>Sporidiobolaceae</taxon>
        <taxon>Rhodotorula</taxon>
    </lineage>
</organism>
<feature type="region of interest" description="Disordered" evidence="7">
    <location>
        <begin position="169"/>
        <end position="207"/>
    </location>
</feature>
<dbReference type="EMBL" id="LCTV02000007">
    <property type="protein sequence ID" value="PRQ73546.1"/>
    <property type="molecule type" value="Genomic_DNA"/>
</dbReference>
<evidence type="ECO:0000256" key="4">
    <source>
        <dbReference type="ARBA" id="ARBA00022946"/>
    </source>
</evidence>